<reference evidence="3 4" key="1">
    <citation type="submission" date="2016-02" db="EMBL/GenBank/DDBJ databases">
        <title>Draft genome sequence of Hydrogenophaga sp. LPB0072.</title>
        <authorList>
            <person name="Shin S.-K."/>
            <person name="Yi H."/>
        </authorList>
    </citation>
    <scope>NUCLEOTIDE SEQUENCE [LARGE SCALE GENOMIC DNA]</scope>
    <source>
        <strain evidence="3 4">LPB0072</strain>
    </source>
</reference>
<reference evidence="2 5" key="2">
    <citation type="submission" date="2016-10" db="EMBL/GenBank/DDBJ databases">
        <title>Hydorgenophaga sp. LPB0072 isolated from gastropod.</title>
        <authorList>
            <person name="Kim E."/>
            <person name="Yi H."/>
        </authorList>
    </citation>
    <scope>NUCLEOTIDE SEQUENCE [LARGE SCALE GENOMIC DNA]</scope>
    <source>
        <strain evidence="2 5">LPB0072</strain>
    </source>
</reference>
<evidence type="ECO:0000256" key="1">
    <source>
        <dbReference type="SAM" id="MobiDB-lite"/>
    </source>
</evidence>
<evidence type="ECO:0000313" key="3">
    <source>
        <dbReference type="EMBL" id="OAD41614.1"/>
    </source>
</evidence>
<keyword evidence="4" id="KW-1185">Reference proteome</keyword>
<accession>A0A162P5S6</accession>
<dbReference type="KEGG" id="hyl:LPB072_11170"/>
<protein>
    <recommendedName>
        <fullName evidence="6">Succinate dehydrogenase iron-sulfur subunit</fullName>
    </recommendedName>
</protein>
<gene>
    <name evidence="2" type="ORF">LPB072_11170</name>
    <name evidence="3" type="ORF">LPB72_09790</name>
</gene>
<evidence type="ECO:0000313" key="2">
    <source>
        <dbReference type="EMBL" id="AOW13333.1"/>
    </source>
</evidence>
<dbReference type="Proteomes" id="UP000185680">
    <property type="component" value="Chromosome"/>
</dbReference>
<organism evidence="2 5">
    <name type="scientific">Hydrogenophaga crassostreae</name>
    <dbReference type="NCBI Taxonomy" id="1763535"/>
    <lineage>
        <taxon>Bacteria</taxon>
        <taxon>Pseudomonadati</taxon>
        <taxon>Pseudomonadota</taxon>
        <taxon>Betaproteobacteria</taxon>
        <taxon>Burkholderiales</taxon>
        <taxon>Comamonadaceae</taxon>
        <taxon>Hydrogenophaga</taxon>
    </lineage>
</organism>
<dbReference type="AlphaFoldDB" id="A0A162P5S6"/>
<dbReference type="EMBL" id="LVWD01000013">
    <property type="protein sequence ID" value="OAD41614.1"/>
    <property type="molecule type" value="Genomic_DNA"/>
</dbReference>
<dbReference type="EMBL" id="CP017476">
    <property type="protein sequence ID" value="AOW13333.1"/>
    <property type="molecule type" value="Genomic_DNA"/>
</dbReference>
<evidence type="ECO:0008006" key="6">
    <source>
        <dbReference type="Google" id="ProtNLM"/>
    </source>
</evidence>
<dbReference type="RefSeq" id="WP_066089559.1">
    <property type="nucleotide sequence ID" value="NZ_CP017476.1"/>
</dbReference>
<proteinExistence type="predicted"/>
<sequence length="76" mass="8803">MKTLELYRWEHTDPLTGKTIKTRYLLSEDVAGSRLVNPVRLDHTLERRTVPHSPADWHMTGAFRNAPGNMHPRKPT</sequence>
<feature type="region of interest" description="Disordered" evidence="1">
    <location>
        <begin position="52"/>
        <end position="76"/>
    </location>
</feature>
<evidence type="ECO:0000313" key="4">
    <source>
        <dbReference type="Proteomes" id="UP000185657"/>
    </source>
</evidence>
<dbReference type="Proteomes" id="UP000185657">
    <property type="component" value="Unassembled WGS sequence"/>
</dbReference>
<name>A0A162P5S6_9BURK</name>
<evidence type="ECO:0000313" key="5">
    <source>
        <dbReference type="Proteomes" id="UP000185680"/>
    </source>
</evidence>